<organism evidence="2 3">
    <name type="scientific">Strigamia maritima</name>
    <name type="common">European centipede</name>
    <name type="synonym">Geophilus maritimus</name>
    <dbReference type="NCBI Taxonomy" id="126957"/>
    <lineage>
        <taxon>Eukaryota</taxon>
        <taxon>Metazoa</taxon>
        <taxon>Ecdysozoa</taxon>
        <taxon>Arthropoda</taxon>
        <taxon>Myriapoda</taxon>
        <taxon>Chilopoda</taxon>
        <taxon>Pleurostigmophora</taxon>
        <taxon>Geophilomorpha</taxon>
        <taxon>Linotaeniidae</taxon>
        <taxon>Strigamia</taxon>
    </lineage>
</organism>
<reference evidence="2" key="2">
    <citation type="submission" date="2015-02" db="UniProtKB">
        <authorList>
            <consortium name="EnsemblMetazoa"/>
        </authorList>
    </citation>
    <scope>IDENTIFICATION</scope>
</reference>
<evidence type="ECO:0008006" key="4">
    <source>
        <dbReference type="Google" id="ProtNLM"/>
    </source>
</evidence>
<dbReference type="EnsemblMetazoa" id="SMAR015315-RA">
    <property type="protein sequence ID" value="SMAR015315-PA"/>
    <property type="gene ID" value="SMAR015315"/>
</dbReference>
<dbReference type="HOGENOM" id="CLU_1002277_0_0_1"/>
<dbReference type="SUPFAM" id="SSF48065">
    <property type="entry name" value="DBL homology domain (DH-domain)"/>
    <property type="match status" value="1"/>
</dbReference>
<sequence length="278" mass="30100">MKECDDLMGTRFLSNTPGSSLELVPILLDMYDNLVTKNSDEHDEQLANSTRNALSGCFNGLNRSRKNNTSTNASNNVDEQLQLIQYEASPQRAKPRCRPPPIHGPGGQVDRGEGGRADQGFKTSLDSGKATDSGFIDDAQQCWGKETVVRPLSLTSTSSSASSSSSLTRNHSNKKSYLASIESLNDYSEDEECVGRFRDADGMAKGCATGLPTNANAGGSAAVGGRVNKMYCDPSLSYIDRVVLEIVDSERTYVKDINEIIEGYCLGFLSDNDRLTSL</sequence>
<evidence type="ECO:0000313" key="2">
    <source>
        <dbReference type="EnsemblMetazoa" id="SMAR015315-PA"/>
    </source>
</evidence>
<proteinExistence type="predicted"/>
<dbReference type="PANTHER" id="PTHR45924:SF2">
    <property type="entry name" value="FI17866P1"/>
    <property type="match status" value="1"/>
</dbReference>
<dbReference type="PANTHER" id="PTHR45924">
    <property type="entry name" value="FI17866P1"/>
    <property type="match status" value="1"/>
</dbReference>
<keyword evidence="3" id="KW-1185">Reference proteome</keyword>
<dbReference type="GO" id="GO:0005085">
    <property type="term" value="F:guanyl-nucleotide exchange factor activity"/>
    <property type="evidence" value="ECO:0007669"/>
    <property type="project" value="TreeGrafter"/>
</dbReference>
<dbReference type="STRING" id="126957.T1JN86"/>
<evidence type="ECO:0000313" key="3">
    <source>
        <dbReference type="Proteomes" id="UP000014500"/>
    </source>
</evidence>
<feature type="region of interest" description="Disordered" evidence="1">
    <location>
        <begin position="89"/>
        <end position="133"/>
    </location>
</feature>
<dbReference type="AlphaFoldDB" id="T1JN86"/>
<name>T1JN86_STRMM</name>
<dbReference type="InterPro" id="IPR035899">
    <property type="entry name" value="DBL_dom_sf"/>
</dbReference>
<dbReference type="Proteomes" id="UP000014500">
    <property type="component" value="Unassembled WGS sequence"/>
</dbReference>
<dbReference type="EMBL" id="JH431378">
    <property type="status" value="NOT_ANNOTATED_CDS"/>
    <property type="molecule type" value="Genomic_DNA"/>
</dbReference>
<reference evidence="3" key="1">
    <citation type="submission" date="2011-05" db="EMBL/GenBank/DDBJ databases">
        <authorList>
            <person name="Richards S.R."/>
            <person name="Qu J."/>
            <person name="Jiang H."/>
            <person name="Jhangiani S.N."/>
            <person name="Agravi P."/>
            <person name="Goodspeed R."/>
            <person name="Gross S."/>
            <person name="Mandapat C."/>
            <person name="Jackson L."/>
            <person name="Mathew T."/>
            <person name="Pu L."/>
            <person name="Thornton R."/>
            <person name="Saada N."/>
            <person name="Wilczek-Boney K.B."/>
            <person name="Lee S."/>
            <person name="Kovar C."/>
            <person name="Wu Y."/>
            <person name="Scherer S.E."/>
            <person name="Worley K.C."/>
            <person name="Muzny D.M."/>
            <person name="Gibbs R."/>
        </authorList>
    </citation>
    <scope>NUCLEOTIDE SEQUENCE</scope>
    <source>
        <strain evidence="3">Brora</strain>
    </source>
</reference>
<evidence type="ECO:0000256" key="1">
    <source>
        <dbReference type="SAM" id="MobiDB-lite"/>
    </source>
</evidence>
<dbReference type="GO" id="GO:0031267">
    <property type="term" value="F:small GTPase binding"/>
    <property type="evidence" value="ECO:0007669"/>
    <property type="project" value="TreeGrafter"/>
</dbReference>
<accession>T1JN86</accession>
<protein>
    <recommendedName>
        <fullName evidence="4">DH domain-containing protein</fullName>
    </recommendedName>
</protein>